<sequence length="134" mass="13043">MILRFSAVGLADVGAGLATAGTSGAGEPGDGDRDGDGNGEGDGDGDGAAGAGASVAEEVRLDPASGSTLFPIAASPPQQSRSERTGPPTKSAAFCPGPSRPSRPARDWGTPAPYAVPAGDWNIGCCGPAEYAEG</sequence>
<dbReference type="EMBL" id="BONW01000026">
    <property type="protein sequence ID" value="GIG90310.1"/>
    <property type="molecule type" value="Genomic_DNA"/>
</dbReference>
<proteinExistence type="predicted"/>
<feature type="region of interest" description="Disordered" evidence="1">
    <location>
        <begin position="17"/>
        <end position="120"/>
    </location>
</feature>
<evidence type="ECO:0000313" key="2">
    <source>
        <dbReference type="EMBL" id="GIG90310.1"/>
    </source>
</evidence>
<comment type="caution">
    <text evidence="2">The sequence shown here is derived from an EMBL/GenBank/DDBJ whole genome shotgun (WGS) entry which is preliminary data.</text>
</comment>
<evidence type="ECO:0000256" key="1">
    <source>
        <dbReference type="SAM" id="MobiDB-lite"/>
    </source>
</evidence>
<name>A0ABQ4E6I6_9ACTN</name>
<keyword evidence="3" id="KW-1185">Reference proteome</keyword>
<dbReference type="Proteomes" id="UP000646749">
    <property type="component" value="Unassembled WGS sequence"/>
</dbReference>
<organism evidence="2 3">
    <name type="scientific">Plantactinospora endophytica</name>
    <dbReference type="NCBI Taxonomy" id="673535"/>
    <lineage>
        <taxon>Bacteria</taxon>
        <taxon>Bacillati</taxon>
        <taxon>Actinomycetota</taxon>
        <taxon>Actinomycetes</taxon>
        <taxon>Micromonosporales</taxon>
        <taxon>Micromonosporaceae</taxon>
        <taxon>Plantactinospora</taxon>
    </lineage>
</organism>
<gene>
    <name evidence="2" type="ORF">Pen02_52460</name>
</gene>
<accession>A0ABQ4E6I6</accession>
<evidence type="ECO:0000313" key="3">
    <source>
        <dbReference type="Proteomes" id="UP000646749"/>
    </source>
</evidence>
<protein>
    <submittedName>
        <fullName evidence="2">Uncharacterized protein</fullName>
    </submittedName>
</protein>
<reference evidence="2 3" key="1">
    <citation type="submission" date="2021-01" db="EMBL/GenBank/DDBJ databases">
        <title>Whole genome shotgun sequence of Plantactinospora endophytica NBRC 110450.</title>
        <authorList>
            <person name="Komaki H."/>
            <person name="Tamura T."/>
        </authorList>
    </citation>
    <scope>NUCLEOTIDE SEQUENCE [LARGE SCALE GENOMIC DNA]</scope>
    <source>
        <strain evidence="2 3">NBRC 110450</strain>
    </source>
</reference>